<accession>A0AA38PKD8</accession>
<feature type="compositionally biased region" description="Polar residues" evidence="1">
    <location>
        <begin position="188"/>
        <end position="203"/>
    </location>
</feature>
<protein>
    <submittedName>
        <fullName evidence="2">Uncharacterized protein</fullName>
    </submittedName>
</protein>
<proteinExistence type="predicted"/>
<dbReference type="Proteomes" id="UP001163846">
    <property type="component" value="Unassembled WGS sequence"/>
</dbReference>
<feature type="region of interest" description="Disordered" evidence="1">
    <location>
        <begin position="52"/>
        <end position="84"/>
    </location>
</feature>
<feature type="region of interest" description="Disordered" evidence="1">
    <location>
        <begin position="1"/>
        <end position="32"/>
    </location>
</feature>
<evidence type="ECO:0000256" key="1">
    <source>
        <dbReference type="SAM" id="MobiDB-lite"/>
    </source>
</evidence>
<keyword evidence="3" id="KW-1185">Reference proteome</keyword>
<evidence type="ECO:0000313" key="3">
    <source>
        <dbReference type="Proteomes" id="UP001163846"/>
    </source>
</evidence>
<feature type="compositionally biased region" description="Low complexity" evidence="1">
    <location>
        <begin position="9"/>
        <end position="27"/>
    </location>
</feature>
<feature type="compositionally biased region" description="Basic and acidic residues" evidence="1">
    <location>
        <begin position="52"/>
        <end position="64"/>
    </location>
</feature>
<feature type="region of interest" description="Disordered" evidence="1">
    <location>
        <begin position="127"/>
        <end position="203"/>
    </location>
</feature>
<feature type="compositionally biased region" description="Basic and acidic residues" evidence="1">
    <location>
        <begin position="217"/>
        <end position="230"/>
    </location>
</feature>
<reference evidence="2" key="1">
    <citation type="submission" date="2022-08" db="EMBL/GenBank/DDBJ databases">
        <authorList>
            <consortium name="DOE Joint Genome Institute"/>
            <person name="Min B."/>
            <person name="Riley R."/>
            <person name="Sierra-Patev S."/>
            <person name="Naranjo-Ortiz M."/>
            <person name="Looney B."/>
            <person name="Konkel Z."/>
            <person name="Slot J.C."/>
            <person name="Sakamoto Y."/>
            <person name="Steenwyk J.L."/>
            <person name="Rokas A."/>
            <person name="Carro J."/>
            <person name="Camarero S."/>
            <person name="Ferreira P."/>
            <person name="Molpeceres G."/>
            <person name="Ruiz-Duenas F.J."/>
            <person name="Serrano A."/>
            <person name="Henrissat B."/>
            <person name="Drula E."/>
            <person name="Hughes K.W."/>
            <person name="Mata J.L."/>
            <person name="Ishikawa N.K."/>
            <person name="Vargas-Isla R."/>
            <person name="Ushijima S."/>
            <person name="Smith C.A."/>
            <person name="Ahrendt S."/>
            <person name="Andreopoulos W."/>
            <person name="He G."/>
            <person name="Labutti K."/>
            <person name="Lipzen A."/>
            <person name="Ng V."/>
            <person name="Sandor L."/>
            <person name="Barry K."/>
            <person name="Martinez A.T."/>
            <person name="Xiao Y."/>
            <person name="Gibbons J.G."/>
            <person name="Terashima K."/>
            <person name="Hibbett D.S."/>
            <person name="Grigoriev I.V."/>
        </authorList>
    </citation>
    <scope>NUCLEOTIDE SEQUENCE</scope>
    <source>
        <strain evidence="2">TFB9207</strain>
    </source>
</reference>
<name>A0AA38PKD8_9AGAR</name>
<dbReference type="EMBL" id="MU805950">
    <property type="protein sequence ID" value="KAJ3844568.1"/>
    <property type="molecule type" value="Genomic_DNA"/>
</dbReference>
<gene>
    <name evidence="2" type="ORF">F5878DRAFT_655699</name>
</gene>
<sequence length="324" mass="36133">MSRATDSKSPPQEQLQQPQLQSEPPQSNAGAFFSNARNFDISGGAFNHANRDMHHTINNDHSNKSDFNNNYSGATKYNGAHNDYRQNDGVRITGRFSDNFNGPANYNGRHEDFRGSTNNAYLGDQQQAYRGNDPTKRAASPLKNQHPGYNGPYAQRINDRGLGNRNAGWLDGNARGRGAGEPLPSYEPSESANGSRDRSGNNQTYLDSFLHQESQRDFQMDVQSQHERSSSRQGPAQKDQEFPSPAEADGEAQLRQCVQKFLATYVRGGSSDMSDLADVLISASWDREAMAAAEWNDIKDVYKGNGWKAPMFVKLRSICQKWEN</sequence>
<comment type="caution">
    <text evidence="2">The sequence shown here is derived from an EMBL/GenBank/DDBJ whole genome shotgun (WGS) entry which is preliminary data.</text>
</comment>
<dbReference type="AlphaFoldDB" id="A0AA38PKD8"/>
<feature type="region of interest" description="Disordered" evidence="1">
    <location>
        <begin position="217"/>
        <end position="250"/>
    </location>
</feature>
<evidence type="ECO:0000313" key="2">
    <source>
        <dbReference type="EMBL" id="KAJ3844568.1"/>
    </source>
</evidence>
<feature type="compositionally biased region" description="Polar residues" evidence="1">
    <location>
        <begin position="65"/>
        <end position="75"/>
    </location>
</feature>
<organism evidence="2 3">
    <name type="scientific">Lentinula raphanica</name>
    <dbReference type="NCBI Taxonomy" id="153919"/>
    <lineage>
        <taxon>Eukaryota</taxon>
        <taxon>Fungi</taxon>
        <taxon>Dikarya</taxon>
        <taxon>Basidiomycota</taxon>
        <taxon>Agaricomycotina</taxon>
        <taxon>Agaricomycetes</taxon>
        <taxon>Agaricomycetidae</taxon>
        <taxon>Agaricales</taxon>
        <taxon>Marasmiineae</taxon>
        <taxon>Omphalotaceae</taxon>
        <taxon>Lentinula</taxon>
    </lineage>
</organism>